<dbReference type="EMBL" id="CAJNAP010000022">
    <property type="protein sequence ID" value="CAE6508179.1"/>
    <property type="molecule type" value="Genomic_DNA"/>
</dbReference>
<evidence type="ECO:0000313" key="3">
    <source>
        <dbReference type="Proteomes" id="UP000601736"/>
    </source>
</evidence>
<protein>
    <submittedName>
        <fullName evidence="2">Uncharacterized protein</fullName>
    </submittedName>
</protein>
<sequence>MRDQVTILIEDIGWQRGSVLPAFTFFYGLYFIVYLKNSNHLQRWFVNVCLDR</sequence>
<gene>
    <name evidence="2" type="ORF">NMYAN_290004</name>
</gene>
<dbReference type="Proteomes" id="UP000601736">
    <property type="component" value="Unassembled WGS sequence"/>
</dbReference>
<organism evidence="2 3">
    <name type="scientific">Nitrosomonas nitrosa</name>
    <dbReference type="NCBI Taxonomy" id="52442"/>
    <lineage>
        <taxon>Bacteria</taxon>
        <taxon>Pseudomonadati</taxon>
        <taxon>Pseudomonadota</taxon>
        <taxon>Betaproteobacteria</taxon>
        <taxon>Nitrosomonadales</taxon>
        <taxon>Nitrosomonadaceae</taxon>
        <taxon>Nitrosomonas</taxon>
    </lineage>
</organism>
<keyword evidence="1" id="KW-1133">Transmembrane helix</keyword>
<evidence type="ECO:0000256" key="1">
    <source>
        <dbReference type="SAM" id="Phobius"/>
    </source>
</evidence>
<evidence type="ECO:0000313" key="2">
    <source>
        <dbReference type="EMBL" id="CAE6508179.1"/>
    </source>
</evidence>
<reference evidence="2" key="1">
    <citation type="submission" date="2021-02" db="EMBL/GenBank/DDBJ databases">
        <authorList>
            <person name="Han P."/>
        </authorList>
    </citation>
    <scope>NUCLEOTIDE SEQUENCE</scope>
    <source>
        <strain evidence="2">Nitrosomonas nitrosa 18-3D</strain>
    </source>
</reference>
<keyword evidence="1" id="KW-0812">Transmembrane</keyword>
<accession>A0A8H9D9B1</accession>
<feature type="transmembrane region" description="Helical" evidence="1">
    <location>
        <begin position="18"/>
        <end position="35"/>
    </location>
</feature>
<keyword evidence="1" id="KW-0472">Membrane</keyword>
<name>A0A8H9D9B1_9PROT</name>
<comment type="caution">
    <text evidence="2">The sequence shown here is derived from an EMBL/GenBank/DDBJ whole genome shotgun (WGS) entry which is preliminary data.</text>
</comment>
<dbReference type="AlphaFoldDB" id="A0A8H9D9B1"/>
<proteinExistence type="predicted"/>